<protein>
    <submittedName>
        <fullName evidence="1">Uncharacterized protein</fullName>
    </submittedName>
</protein>
<proteinExistence type="predicted"/>
<evidence type="ECO:0000313" key="1">
    <source>
        <dbReference type="EMBL" id="SFO70054.1"/>
    </source>
</evidence>
<gene>
    <name evidence="1" type="ORF">SAMN04488056_11162</name>
</gene>
<dbReference type="AlphaFoldDB" id="A0A1I5JB24"/>
<sequence>MKIEFLNSSIFMVEFMFIKRFVYYKLRKYFLILSNFIDIAWIDDLSVSFHVRGWEAWAEGVAHVALGKETGLMPAKPAKGVATAPLGE</sequence>
<dbReference type="EMBL" id="FOVR01000011">
    <property type="protein sequence ID" value="SFO70054.1"/>
    <property type="molecule type" value="Genomic_DNA"/>
</dbReference>
<keyword evidence="2" id="KW-1185">Reference proteome</keyword>
<name>A0A1I5JB24_9HYPH</name>
<accession>A0A1I5JB24</accession>
<organism evidence="1 2">
    <name type="scientific">Cohaesibacter marisflavi</name>
    <dbReference type="NCBI Taxonomy" id="655353"/>
    <lineage>
        <taxon>Bacteria</taxon>
        <taxon>Pseudomonadati</taxon>
        <taxon>Pseudomonadota</taxon>
        <taxon>Alphaproteobacteria</taxon>
        <taxon>Hyphomicrobiales</taxon>
        <taxon>Cohaesibacteraceae</taxon>
    </lineage>
</organism>
<reference evidence="1 2" key="1">
    <citation type="submission" date="2016-10" db="EMBL/GenBank/DDBJ databases">
        <authorList>
            <person name="de Groot N.N."/>
        </authorList>
    </citation>
    <scope>NUCLEOTIDE SEQUENCE [LARGE SCALE GENOMIC DNA]</scope>
    <source>
        <strain evidence="1 2">CGMCC 1.9157</strain>
    </source>
</reference>
<dbReference type="Proteomes" id="UP000199236">
    <property type="component" value="Unassembled WGS sequence"/>
</dbReference>
<dbReference type="STRING" id="655353.SAMN04488056_11162"/>
<evidence type="ECO:0000313" key="2">
    <source>
        <dbReference type="Proteomes" id="UP000199236"/>
    </source>
</evidence>